<proteinExistence type="predicted"/>
<name>A0A699HPH0_TANCI</name>
<dbReference type="AlphaFoldDB" id="A0A699HPH0"/>
<protein>
    <submittedName>
        <fullName evidence="1">Uncharacterized protein</fullName>
    </submittedName>
</protein>
<sequence length="129" mass="14375">MPHPSRYFKIPKTSSEEMMRKWMASQMEANEHMKYQGDVSFIGDDKIKPIPTMPSPNPINSNSSTVLSFLKDCIVQIPCLNVKTFADDVLPNHVGGEEFKSIGGVGIGKIKKKEIKKDGKGVPKEPNQE</sequence>
<organism evidence="1">
    <name type="scientific">Tanacetum cinerariifolium</name>
    <name type="common">Dalmatian daisy</name>
    <name type="synonym">Chrysanthemum cinerariifolium</name>
    <dbReference type="NCBI Taxonomy" id="118510"/>
    <lineage>
        <taxon>Eukaryota</taxon>
        <taxon>Viridiplantae</taxon>
        <taxon>Streptophyta</taxon>
        <taxon>Embryophyta</taxon>
        <taxon>Tracheophyta</taxon>
        <taxon>Spermatophyta</taxon>
        <taxon>Magnoliopsida</taxon>
        <taxon>eudicotyledons</taxon>
        <taxon>Gunneridae</taxon>
        <taxon>Pentapetalae</taxon>
        <taxon>asterids</taxon>
        <taxon>campanulids</taxon>
        <taxon>Asterales</taxon>
        <taxon>Asteraceae</taxon>
        <taxon>Asteroideae</taxon>
        <taxon>Anthemideae</taxon>
        <taxon>Anthemidinae</taxon>
        <taxon>Tanacetum</taxon>
    </lineage>
</organism>
<comment type="caution">
    <text evidence="1">The sequence shown here is derived from an EMBL/GenBank/DDBJ whole genome shotgun (WGS) entry which is preliminary data.</text>
</comment>
<dbReference type="EMBL" id="BKCJ010186071">
    <property type="protein sequence ID" value="GEY52701.1"/>
    <property type="molecule type" value="Genomic_DNA"/>
</dbReference>
<gene>
    <name evidence="1" type="ORF">Tci_424675</name>
</gene>
<accession>A0A699HPH0</accession>
<evidence type="ECO:0000313" key="1">
    <source>
        <dbReference type="EMBL" id="GEY52701.1"/>
    </source>
</evidence>
<reference evidence="1" key="1">
    <citation type="journal article" date="2019" name="Sci. Rep.">
        <title>Draft genome of Tanacetum cinerariifolium, the natural source of mosquito coil.</title>
        <authorList>
            <person name="Yamashiro T."/>
            <person name="Shiraishi A."/>
            <person name="Satake H."/>
            <person name="Nakayama K."/>
        </authorList>
    </citation>
    <scope>NUCLEOTIDE SEQUENCE</scope>
</reference>